<dbReference type="Proteomes" id="UP000325081">
    <property type="component" value="Unassembled WGS sequence"/>
</dbReference>
<proteinExistence type="predicted"/>
<evidence type="ECO:0000313" key="3">
    <source>
        <dbReference type="Proteomes" id="UP000325081"/>
    </source>
</evidence>
<evidence type="ECO:0000313" key="2">
    <source>
        <dbReference type="EMBL" id="GER34015.1"/>
    </source>
</evidence>
<gene>
    <name evidence="2" type="ORF">STAS_10194</name>
</gene>
<sequence>MGFLRFNIILTKFLVKSNQRQRPVHDGGVQQELGFTAPQSEVTPNSETNMAALSHVAISASQSEVHSISYLLVGVPYTQPAAAPIISIKKSPTASIPAATPSAHVPTTAIAATARTCPLSSEQPNLRHHFAAPLYFYCSNNVNDFVAAIVDVVKKEGHQADSVSLEVSVLSADVKSNESSFRIRLIHTLYNASAEGQRSHETNGCYKKIKIPSNLFMFMYCSQAAEVEALT</sequence>
<dbReference type="AlphaFoldDB" id="A0A5A7PM94"/>
<keyword evidence="3" id="KW-1185">Reference proteome</keyword>
<evidence type="ECO:0000256" key="1">
    <source>
        <dbReference type="SAM" id="MobiDB-lite"/>
    </source>
</evidence>
<dbReference type="EMBL" id="BKCP01004849">
    <property type="protein sequence ID" value="GER34015.1"/>
    <property type="molecule type" value="Genomic_DNA"/>
</dbReference>
<name>A0A5A7PM94_STRAF</name>
<protein>
    <submittedName>
        <fullName evidence="2">Zinc finger protein</fullName>
    </submittedName>
</protein>
<comment type="caution">
    <text evidence="2">The sequence shown here is derived from an EMBL/GenBank/DDBJ whole genome shotgun (WGS) entry which is preliminary data.</text>
</comment>
<accession>A0A5A7PM94</accession>
<organism evidence="2 3">
    <name type="scientific">Striga asiatica</name>
    <name type="common">Asiatic witchweed</name>
    <name type="synonym">Buchnera asiatica</name>
    <dbReference type="NCBI Taxonomy" id="4170"/>
    <lineage>
        <taxon>Eukaryota</taxon>
        <taxon>Viridiplantae</taxon>
        <taxon>Streptophyta</taxon>
        <taxon>Embryophyta</taxon>
        <taxon>Tracheophyta</taxon>
        <taxon>Spermatophyta</taxon>
        <taxon>Magnoliopsida</taxon>
        <taxon>eudicotyledons</taxon>
        <taxon>Gunneridae</taxon>
        <taxon>Pentapetalae</taxon>
        <taxon>asterids</taxon>
        <taxon>lamiids</taxon>
        <taxon>Lamiales</taxon>
        <taxon>Orobanchaceae</taxon>
        <taxon>Buchnereae</taxon>
        <taxon>Striga</taxon>
    </lineage>
</organism>
<reference evidence="3" key="1">
    <citation type="journal article" date="2019" name="Curr. Biol.">
        <title>Genome Sequence of Striga asiatica Provides Insight into the Evolution of Plant Parasitism.</title>
        <authorList>
            <person name="Yoshida S."/>
            <person name="Kim S."/>
            <person name="Wafula E.K."/>
            <person name="Tanskanen J."/>
            <person name="Kim Y.M."/>
            <person name="Honaas L."/>
            <person name="Yang Z."/>
            <person name="Spallek T."/>
            <person name="Conn C.E."/>
            <person name="Ichihashi Y."/>
            <person name="Cheong K."/>
            <person name="Cui S."/>
            <person name="Der J.P."/>
            <person name="Gundlach H."/>
            <person name="Jiao Y."/>
            <person name="Hori C."/>
            <person name="Ishida J.K."/>
            <person name="Kasahara H."/>
            <person name="Kiba T."/>
            <person name="Kim M.S."/>
            <person name="Koo N."/>
            <person name="Laohavisit A."/>
            <person name="Lee Y.H."/>
            <person name="Lumba S."/>
            <person name="McCourt P."/>
            <person name="Mortimer J.C."/>
            <person name="Mutuku J.M."/>
            <person name="Nomura T."/>
            <person name="Sasaki-Sekimoto Y."/>
            <person name="Seto Y."/>
            <person name="Wang Y."/>
            <person name="Wakatake T."/>
            <person name="Sakakibara H."/>
            <person name="Demura T."/>
            <person name="Yamaguchi S."/>
            <person name="Yoneyama K."/>
            <person name="Manabe R.I."/>
            <person name="Nelson D.C."/>
            <person name="Schulman A.H."/>
            <person name="Timko M.P."/>
            <person name="dePamphilis C.W."/>
            <person name="Choi D."/>
            <person name="Shirasu K."/>
        </authorList>
    </citation>
    <scope>NUCLEOTIDE SEQUENCE [LARGE SCALE GENOMIC DNA]</scope>
    <source>
        <strain evidence="3">cv. UVA1</strain>
    </source>
</reference>
<feature type="region of interest" description="Disordered" evidence="1">
    <location>
        <begin position="20"/>
        <end position="42"/>
    </location>
</feature>
<dbReference type="OrthoDB" id="271937at2759"/>